<protein>
    <recommendedName>
        <fullName evidence="1">Transcription factor S</fullName>
    </recommendedName>
    <alternativeName>
        <fullName evidence="6">Transcription elongation factor IIS/RNA polymerase subunit homolog</fullName>
    </alternativeName>
</protein>
<evidence type="ECO:0000256" key="9">
    <source>
        <dbReference type="PIRSR" id="PIRSR005586-2"/>
    </source>
</evidence>
<dbReference type="EMBL" id="LN734822">
    <property type="protein sequence ID" value="CEL25914.1"/>
    <property type="molecule type" value="Genomic_DNA"/>
</dbReference>
<dbReference type="KEGG" id="mfi:DSM1535_1199"/>
<dbReference type="GO" id="GO:0003676">
    <property type="term" value="F:nucleic acid binding"/>
    <property type="evidence" value="ECO:0007669"/>
    <property type="project" value="InterPro"/>
</dbReference>
<feature type="binding site" evidence="8">
    <location>
        <position position="7"/>
    </location>
    <ligand>
        <name>Zn(2+)</name>
        <dbReference type="ChEBI" id="CHEBI:29105"/>
        <label>1</label>
    </ligand>
</feature>
<keyword evidence="5" id="KW-0805">Transcription regulation</keyword>
<evidence type="ECO:0000256" key="5">
    <source>
        <dbReference type="ARBA" id="ARBA00023015"/>
    </source>
</evidence>
<evidence type="ECO:0000256" key="7">
    <source>
        <dbReference type="PIRNR" id="PIRNR005586"/>
    </source>
</evidence>
<reference evidence="12" key="1">
    <citation type="submission" date="2013-12" db="EMBL/GenBank/DDBJ databases">
        <title>The complete genome sequence of Methanobacterium sp. BRM9.</title>
        <authorList>
            <consortium name="Pastoral Greenhouse Gas Research Consortium"/>
            <person name="Kelly W.J."/>
            <person name="Leahy S.C."/>
            <person name="Perry R."/>
            <person name="Li D."/>
            <person name="Altermann E."/>
            <person name="Lambie S.C."/>
            <person name="Attwood G.T."/>
        </authorList>
    </citation>
    <scope>NUCLEOTIDE SEQUENCE [LARGE SCALE GENOMIC DNA]</scope>
    <source>
        <strain evidence="12">BRM9</strain>
    </source>
</reference>
<evidence type="ECO:0000313" key="15">
    <source>
        <dbReference type="EMBL" id="MBF4474757.1"/>
    </source>
</evidence>
<keyword evidence="3 9" id="KW-0863">Zinc-finger</keyword>
<dbReference type="EMBL" id="JADIIL010000017">
    <property type="protein sequence ID" value="MBF4474757.1"/>
    <property type="molecule type" value="Genomic_DNA"/>
</dbReference>
<dbReference type="PANTHER" id="PTHR11239:SF12">
    <property type="entry name" value="DNA-DIRECTED RNA POLYMERASE III SUBUNIT RPC10"/>
    <property type="match status" value="1"/>
</dbReference>
<feature type="zinc finger region" description="C4-type" evidence="9">
    <location>
        <begin position="4"/>
        <end position="22"/>
    </location>
</feature>
<evidence type="ECO:0000256" key="4">
    <source>
        <dbReference type="ARBA" id="ARBA00022833"/>
    </source>
</evidence>
<dbReference type="SUPFAM" id="SSF57783">
    <property type="entry name" value="Zinc beta-ribbon"/>
    <property type="match status" value="1"/>
</dbReference>
<keyword evidence="4 8" id="KW-0862">Zinc</keyword>
<feature type="binding site" evidence="8">
    <location>
        <position position="22"/>
    </location>
    <ligand>
        <name>Zn(2+)</name>
        <dbReference type="ChEBI" id="CHEBI:29105"/>
        <label>1</label>
    </ligand>
</feature>
<dbReference type="InterPro" id="IPR006288">
    <property type="entry name" value="TFS"/>
</dbReference>
<dbReference type="SMART" id="SM00440">
    <property type="entry name" value="ZnF_C2C2"/>
    <property type="match status" value="1"/>
</dbReference>
<dbReference type="Proteomes" id="UP000062768">
    <property type="component" value="Chromosome I"/>
</dbReference>
<keyword evidence="7 10" id="KW-0804">Transcription</keyword>
<proteinExistence type="inferred from homology"/>
<dbReference type="InterPro" id="IPR012164">
    <property type="entry name" value="Rpa12/Rpb9/Rpc10/TFS"/>
</dbReference>
<reference evidence="13" key="2">
    <citation type="submission" date="2014-08" db="EMBL/GenBank/DDBJ databases">
        <authorList>
            <person name="Wibberg D."/>
        </authorList>
    </citation>
    <scope>NUCLEOTIDE SEQUENCE</scope>
</reference>
<evidence type="ECO:0000256" key="2">
    <source>
        <dbReference type="ARBA" id="ARBA00022723"/>
    </source>
</evidence>
<evidence type="ECO:0000256" key="3">
    <source>
        <dbReference type="ARBA" id="ARBA00022771"/>
    </source>
</evidence>
<dbReference type="Gene3D" id="2.20.25.10">
    <property type="match status" value="1"/>
</dbReference>
<evidence type="ECO:0000256" key="8">
    <source>
        <dbReference type="PIRSR" id="PIRSR005586-1"/>
    </source>
</evidence>
<dbReference type="GO" id="GO:0008270">
    <property type="term" value="F:zinc ion binding"/>
    <property type="evidence" value="ECO:0007669"/>
    <property type="project" value="UniProtKB-KW"/>
</dbReference>
<dbReference type="Pfam" id="PF01096">
    <property type="entry name" value="Zn_ribbon_TFIIS"/>
    <property type="match status" value="1"/>
</dbReference>
<name>A0A089ZI06_METFO</name>
<dbReference type="PROSITE" id="PS51133">
    <property type="entry name" value="ZF_TFIIS_2"/>
    <property type="match status" value="1"/>
</dbReference>
<feature type="binding site" evidence="8">
    <location>
        <position position="20"/>
    </location>
    <ligand>
        <name>Zn(2+)</name>
        <dbReference type="ChEBI" id="CHEBI:29105"/>
        <label>1</label>
    </ligand>
</feature>
<feature type="domain" description="TFIIS-type" evidence="11">
    <location>
        <begin position="61"/>
        <end position="101"/>
    </location>
</feature>
<evidence type="ECO:0000259" key="11">
    <source>
        <dbReference type="PROSITE" id="PS51133"/>
    </source>
</evidence>
<dbReference type="Proteomes" id="UP000606900">
    <property type="component" value="Unassembled WGS sequence"/>
</dbReference>
<evidence type="ECO:0000256" key="1">
    <source>
        <dbReference type="ARBA" id="ARBA00018272"/>
    </source>
</evidence>
<dbReference type="GO" id="GO:0006351">
    <property type="term" value="P:DNA-templated transcription"/>
    <property type="evidence" value="ECO:0007669"/>
    <property type="project" value="InterPro"/>
</dbReference>
<evidence type="ECO:0000313" key="13">
    <source>
        <dbReference type="EMBL" id="CEA13536.1"/>
    </source>
</evidence>
<dbReference type="PIRSF" id="PIRSF005586">
    <property type="entry name" value="RNApol_RpoM"/>
    <property type="match status" value="1"/>
</dbReference>
<feature type="binding site" evidence="8">
    <location>
        <position position="68"/>
    </location>
    <ligand>
        <name>Zn(2+)</name>
        <dbReference type="ChEBI" id="CHEBI:29105"/>
        <label>2</label>
    </ligand>
</feature>
<dbReference type="NCBIfam" id="TIGR01384">
    <property type="entry name" value="TFS_arch"/>
    <property type="match status" value="1"/>
</dbReference>
<dbReference type="GO" id="GO:0006355">
    <property type="term" value="P:regulation of DNA-templated transcription"/>
    <property type="evidence" value="ECO:0007669"/>
    <property type="project" value="InterPro"/>
</dbReference>
<dbReference type="AlphaFoldDB" id="A0A089ZI06"/>
<keyword evidence="17" id="KW-1185">Reference proteome</keyword>
<organism evidence="12 16">
    <name type="scientific">Methanobacterium formicicum</name>
    <dbReference type="NCBI Taxonomy" id="2162"/>
    <lineage>
        <taxon>Archaea</taxon>
        <taxon>Methanobacteriati</taxon>
        <taxon>Methanobacteriota</taxon>
        <taxon>Methanomada group</taxon>
        <taxon>Methanobacteria</taxon>
        <taxon>Methanobacteriales</taxon>
        <taxon>Methanobacteriaceae</taxon>
        <taxon>Methanobacterium</taxon>
    </lineage>
</organism>
<accession>A0A089ZI06</accession>
<comment type="similarity">
    <text evidence="7 10">Belongs to the archaeal rpoM/eukaryotic RPA12/RPB9/RPC11 RNA polymerase family.</text>
</comment>
<dbReference type="RefSeq" id="WP_048072735.1">
    <property type="nucleotide sequence ID" value="NZ_CALCVY010000010.1"/>
</dbReference>
<dbReference type="OrthoDB" id="72957at2157"/>
<dbReference type="GeneID" id="26740533"/>
<sequence length="104" mass="12099">MEFCPKCGTVMFPKGDCFQCSCGYQKKITEETLSKYEVSEKVAPKENVIVTGDNVKTLPTTKAICPKCQNRLAFWWLQQTRRADESETRFLRCTECGHTWREYD</sequence>
<dbReference type="CDD" id="cd10511">
    <property type="entry name" value="Zn-ribbon_TFS"/>
    <property type="match status" value="1"/>
</dbReference>
<reference evidence="15" key="4">
    <citation type="submission" date="2020-10" db="EMBL/GenBank/DDBJ databases">
        <title>Dehalococcoides mccartyi of a TCE/Cr reducing biochatode.</title>
        <authorList>
            <person name="Matturro B."/>
        </authorList>
    </citation>
    <scope>NUCLEOTIDE SEQUENCE</scope>
    <source>
        <strain evidence="15">Bin2</strain>
    </source>
</reference>
<dbReference type="EMBL" id="LN515531">
    <property type="protein sequence ID" value="CEA13536.1"/>
    <property type="molecule type" value="Genomic_DNA"/>
</dbReference>
<dbReference type="STRING" id="2162.BRM9_2265"/>
<evidence type="ECO:0000313" key="16">
    <source>
        <dbReference type="Proteomes" id="UP000029661"/>
    </source>
</evidence>
<dbReference type="InterPro" id="IPR001222">
    <property type="entry name" value="Znf_TFIIS"/>
</dbReference>
<dbReference type="KEGG" id="mfc:BRM9_2265"/>
<dbReference type="PROSITE" id="PS00466">
    <property type="entry name" value="ZF_TFIIS_1"/>
    <property type="match status" value="1"/>
</dbReference>
<evidence type="ECO:0000313" key="14">
    <source>
        <dbReference type="EMBL" id="CEL25914.1"/>
    </source>
</evidence>
<reference evidence="14" key="3">
    <citation type="submission" date="2014-09" db="EMBL/GenBank/DDBJ databases">
        <authorList>
            <person name="Bishop-Lilly K.A."/>
            <person name="Broomall S.M."/>
            <person name="Chain P.S."/>
            <person name="Chertkov O."/>
            <person name="Coyne S.R."/>
            <person name="Daligault H.E."/>
            <person name="Davenport K.W."/>
            <person name="Erkkila T."/>
            <person name="Frey K.G."/>
            <person name="Gibbons H.S."/>
            <person name="Gu W."/>
            <person name="Jaissle J."/>
            <person name="Johnson S.L."/>
            <person name="Koroleva G.I."/>
            <person name="Ladner J.T."/>
            <person name="Lo C.-C."/>
            <person name="Minogue T.D."/>
            <person name="Munk C."/>
            <person name="Palacios G.F."/>
            <person name="Redden C.L."/>
            <person name="Rosenzweig C.N."/>
            <person name="Scholz M.B."/>
            <person name="Teshima H."/>
            <person name="Xu Y."/>
        </authorList>
    </citation>
    <scope>NUCLEOTIDE SEQUENCE</scope>
    <source>
        <strain evidence="14">Mb9</strain>
    </source>
</reference>
<dbReference type="SMART" id="SM00661">
    <property type="entry name" value="RPOL9"/>
    <property type="match status" value="1"/>
</dbReference>
<dbReference type="PANTHER" id="PTHR11239">
    <property type="entry name" value="DNA-DIRECTED RNA POLYMERASE"/>
    <property type="match status" value="1"/>
</dbReference>
<dbReference type="GO" id="GO:0003899">
    <property type="term" value="F:DNA-directed RNA polymerase activity"/>
    <property type="evidence" value="ECO:0007669"/>
    <property type="project" value="InterPro"/>
</dbReference>
<dbReference type="InterPro" id="IPR001529">
    <property type="entry name" value="Zn_ribbon_RPB9"/>
</dbReference>
<feature type="binding site" evidence="8">
    <location>
        <position position="4"/>
    </location>
    <ligand>
        <name>Zn(2+)</name>
        <dbReference type="ChEBI" id="CHEBI:29105"/>
        <label>1</label>
    </ligand>
</feature>
<gene>
    <name evidence="12" type="primary">tfs</name>
    <name evidence="12" type="ORF">BRM9_2265</name>
    <name evidence="13" type="ORF">DSM1535_1199</name>
    <name evidence="15" type="ORF">ISP06_04710</name>
    <name evidence="14" type="ORF">MB9_2303</name>
</gene>
<keyword evidence="2 8" id="KW-0479">Metal-binding</keyword>
<feature type="binding site" evidence="8">
    <location>
        <position position="65"/>
    </location>
    <ligand>
        <name>Zn(2+)</name>
        <dbReference type="ChEBI" id="CHEBI:29105"/>
        <label>2</label>
    </ligand>
</feature>
<feature type="binding site" evidence="8">
    <location>
        <position position="96"/>
    </location>
    <ligand>
        <name>Zn(2+)</name>
        <dbReference type="ChEBI" id="CHEBI:29105"/>
        <label>2</label>
    </ligand>
</feature>
<evidence type="ECO:0000256" key="6">
    <source>
        <dbReference type="ARBA" id="ARBA00032962"/>
    </source>
</evidence>
<evidence type="ECO:0000256" key="10">
    <source>
        <dbReference type="RuleBase" id="RU003474"/>
    </source>
</evidence>
<dbReference type="PATRIC" id="fig|2162.10.peg.2373"/>
<evidence type="ECO:0000313" key="12">
    <source>
        <dbReference type="EMBL" id="AIS33065.1"/>
    </source>
</evidence>
<feature type="binding site" evidence="8">
    <location>
        <position position="93"/>
    </location>
    <ligand>
        <name>Zn(2+)</name>
        <dbReference type="ChEBI" id="CHEBI:29105"/>
        <label>2</label>
    </ligand>
</feature>
<dbReference type="EMBL" id="CP006933">
    <property type="protein sequence ID" value="AIS33065.1"/>
    <property type="molecule type" value="Genomic_DNA"/>
</dbReference>
<evidence type="ECO:0000313" key="17">
    <source>
        <dbReference type="Proteomes" id="UP000062768"/>
    </source>
</evidence>
<dbReference type="Proteomes" id="UP000029661">
    <property type="component" value="Chromosome"/>
</dbReference>